<evidence type="ECO:0000313" key="5">
    <source>
        <dbReference type="Proteomes" id="UP000309561"/>
    </source>
</evidence>
<organism evidence="4 5">
    <name type="scientific">Sulfurimonas crateris</name>
    <dbReference type="NCBI Taxonomy" id="2574727"/>
    <lineage>
        <taxon>Bacteria</taxon>
        <taxon>Pseudomonadati</taxon>
        <taxon>Campylobacterota</taxon>
        <taxon>Epsilonproteobacteria</taxon>
        <taxon>Campylobacterales</taxon>
        <taxon>Sulfurimonadaceae</taxon>
        <taxon>Sulfurimonas</taxon>
    </lineage>
</organism>
<proteinExistence type="inferred from homology"/>
<comment type="similarity">
    <text evidence="2">Belongs to the YbaB/EbfC family.</text>
</comment>
<dbReference type="GO" id="GO:0003677">
    <property type="term" value="F:DNA binding"/>
    <property type="evidence" value="ECO:0007669"/>
    <property type="project" value="UniProtKB-UniRule"/>
</dbReference>
<dbReference type="InterPro" id="IPR036894">
    <property type="entry name" value="YbaB-like_sf"/>
</dbReference>
<dbReference type="HAMAP" id="MF_00274">
    <property type="entry name" value="DNA_YbaB_EbfC"/>
    <property type="match status" value="1"/>
</dbReference>
<protein>
    <recommendedName>
        <fullName evidence="2">Nucleoid-associated protein FCU45_01765</fullName>
    </recommendedName>
</protein>
<dbReference type="PANTHER" id="PTHR33449">
    <property type="entry name" value="NUCLEOID-ASSOCIATED PROTEIN YBAB"/>
    <property type="match status" value="1"/>
</dbReference>
<dbReference type="Gene3D" id="3.30.1310.10">
    <property type="entry name" value="Nucleoid-associated protein YbaB-like domain"/>
    <property type="match status" value="1"/>
</dbReference>
<dbReference type="PIRSF" id="PIRSF004555">
    <property type="entry name" value="UCP004555"/>
    <property type="match status" value="1"/>
</dbReference>
<sequence>MFGNLGDMGKMLEGMQENAKKLQAELESKIFKVKSGGGMVEVSINGKGEVIDINIDDSLLEDKDSLQILLIGAINDANKMVEDNRQNSALGMLGSMGGANPFGAK</sequence>
<dbReference type="PANTHER" id="PTHR33449:SF1">
    <property type="entry name" value="NUCLEOID-ASSOCIATED PROTEIN YBAB"/>
    <property type="match status" value="1"/>
</dbReference>
<evidence type="ECO:0000256" key="1">
    <source>
        <dbReference type="ARBA" id="ARBA00023125"/>
    </source>
</evidence>
<dbReference type="AlphaFoldDB" id="A0A4U2ZAT5"/>
<reference evidence="4 5" key="1">
    <citation type="submission" date="2019-04" db="EMBL/GenBank/DDBJ databases">
        <title>Sulfurimonas crateris sp. nov. a facultative anaerobic sulfur-oxidizing chemolithautotrophic bacterium isolated from a terrestrial mud vulcano.</title>
        <authorList>
            <person name="Ratnikova N.M."/>
            <person name="Slobodkin A.I."/>
            <person name="Merkel A.Y."/>
            <person name="Novikov A."/>
            <person name="Bonch-Osmolovskaya E.A."/>
            <person name="Slobodkina G.B."/>
        </authorList>
    </citation>
    <scope>NUCLEOTIDE SEQUENCE [LARGE SCALE GENOMIC DNA]</scope>
    <source>
        <strain evidence="4 5">SN118</strain>
    </source>
</reference>
<dbReference type="NCBIfam" id="TIGR00103">
    <property type="entry name" value="DNA_YbaB_EbfC"/>
    <property type="match status" value="1"/>
</dbReference>
<keyword evidence="3" id="KW-0175">Coiled coil</keyword>
<comment type="function">
    <text evidence="2">Binds to DNA and alters its conformation. May be involved in regulation of gene expression, nucleoid organization and DNA protection.</text>
</comment>
<evidence type="ECO:0000256" key="2">
    <source>
        <dbReference type="HAMAP-Rule" id="MF_00274"/>
    </source>
</evidence>
<dbReference type="Proteomes" id="UP000309561">
    <property type="component" value="Unassembled WGS sequence"/>
</dbReference>
<keyword evidence="5" id="KW-1185">Reference proteome</keyword>
<comment type="caution">
    <text evidence="4">The sequence shown here is derived from an EMBL/GenBank/DDBJ whole genome shotgun (WGS) entry which is preliminary data.</text>
</comment>
<name>A0A4U2ZAT5_9BACT</name>
<dbReference type="GO" id="GO:0005829">
    <property type="term" value="C:cytosol"/>
    <property type="evidence" value="ECO:0007669"/>
    <property type="project" value="TreeGrafter"/>
</dbReference>
<comment type="subcellular location">
    <subcellularLocation>
        <location evidence="2">Cytoplasm</location>
        <location evidence="2">Nucleoid</location>
    </subcellularLocation>
</comment>
<gene>
    <name evidence="4" type="ORF">FCU45_01765</name>
</gene>
<keyword evidence="1 2" id="KW-0238">DNA-binding</keyword>
<accession>A0A4U2ZAT5</accession>
<dbReference type="SUPFAM" id="SSF82607">
    <property type="entry name" value="YbaB-like"/>
    <property type="match status" value="1"/>
</dbReference>
<keyword evidence="2" id="KW-0963">Cytoplasm</keyword>
<evidence type="ECO:0000256" key="3">
    <source>
        <dbReference type="SAM" id="Coils"/>
    </source>
</evidence>
<comment type="subunit">
    <text evidence="2">Homodimer.</text>
</comment>
<feature type="coiled-coil region" evidence="3">
    <location>
        <begin position="5"/>
        <end position="32"/>
    </location>
</feature>
<dbReference type="OrthoDB" id="5343857at2"/>
<evidence type="ECO:0000313" key="4">
    <source>
        <dbReference type="EMBL" id="TKI71135.1"/>
    </source>
</evidence>
<dbReference type="EMBL" id="SZPX01000001">
    <property type="protein sequence ID" value="TKI71135.1"/>
    <property type="molecule type" value="Genomic_DNA"/>
</dbReference>
<dbReference type="Pfam" id="PF02575">
    <property type="entry name" value="YbaB_DNA_bd"/>
    <property type="match status" value="1"/>
</dbReference>
<dbReference type="RefSeq" id="WP_137011662.1">
    <property type="nucleotide sequence ID" value="NZ_SZPX01000001.1"/>
</dbReference>
<dbReference type="InterPro" id="IPR004401">
    <property type="entry name" value="YbaB/EbfC"/>
</dbReference>
<dbReference type="GO" id="GO:0043590">
    <property type="term" value="C:bacterial nucleoid"/>
    <property type="evidence" value="ECO:0007669"/>
    <property type="project" value="UniProtKB-UniRule"/>
</dbReference>